<dbReference type="EMBL" id="CACTIH010001829">
    <property type="protein sequence ID" value="CAA2964772.1"/>
    <property type="molecule type" value="Genomic_DNA"/>
</dbReference>
<dbReference type="GO" id="GO:0050793">
    <property type="term" value="P:regulation of developmental process"/>
    <property type="evidence" value="ECO:0007669"/>
    <property type="project" value="InterPro"/>
</dbReference>
<sequence>MSKVASDILILSISDASCLQLTQNSNAYPFGVVLLEVLCARPPINNLLPRQQINLADRGIPRQKLGQQEKFVVPLLKSFNLVKMNYSTFEARPLNGASIYYLSLNAVKAGPSPGAGHKFTDAKTLGGIKDSGPSPPGDGHKFTNAKTLGGIKNSGPSPGEGNKFTNAYTHGVVKKSGPSPGDGH</sequence>
<proteinExistence type="predicted"/>
<keyword evidence="3" id="KW-1185">Reference proteome</keyword>
<dbReference type="PANTHER" id="PTHR34663">
    <property type="entry name" value="OS06G0637400 PROTEIN"/>
    <property type="match status" value="1"/>
</dbReference>
<organism evidence="2 3">
    <name type="scientific">Olea europaea subsp. europaea</name>
    <dbReference type="NCBI Taxonomy" id="158383"/>
    <lineage>
        <taxon>Eukaryota</taxon>
        <taxon>Viridiplantae</taxon>
        <taxon>Streptophyta</taxon>
        <taxon>Embryophyta</taxon>
        <taxon>Tracheophyta</taxon>
        <taxon>Spermatophyta</taxon>
        <taxon>Magnoliopsida</taxon>
        <taxon>eudicotyledons</taxon>
        <taxon>Gunneridae</taxon>
        <taxon>Pentapetalae</taxon>
        <taxon>asterids</taxon>
        <taxon>lamiids</taxon>
        <taxon>Lamiales</taxon>
        <taxon>Oleaceae</taxon>
        <taxon>Oleeae</taxon>
        <taxon>Olea</taxon>
    </lineage>
</organism>
<evidence type="ECO:0000313" key="2">
    <source>
        <dbReference type="EMBL" id="CAA2964772.1"/>
    </source>
</evidence>
<dbReference type="InterPro" id="IPR044700">
    <property type="entry name" value="PIP2/PIPL1"/>
</dbReference>
<reference evidence="2 3" key="1">
    <citation type="submission" date="2019-12" db="EMBL/GenBank/DDBJ databases">
        <authorList>
            <person name="Alioto T."/>
            <person name="Alioto T."/>
            <person name="Gomez Garrido J."/>
        </authorList>
    </citation>
    <scope>NUCLEOTIDE SEQUENCE [LARGE SCALE GENOMIC DNA]</scope>
</reference>
<accession>A0A8S0Q8Q7</accession>
<comment type="caution">
    <text evidence="2">The sequence shown here is derived from an EMBL/GenBank/DDBJ whole genome shotgun (WGS) entry which is preliminary data.</text>
</comment>
<dbReference type="Proteomes" id="UP000594638">
    <property type="component" value="Unassembled WGS sequence"/>
</dbReference>
<evidence type="ECO:0000256" key="1">
    <source>
        <dbReference type="SAM" id="MobiDB-lite"/>
    </source>
</evidence>
<evidence type="ECO:0000313" key="3">
    <source>
        <dbReference type="Proteomes" id="UP000594638"/>
    </source>
</evidence>
<dbReference type="Gramene" id="OE9A079990T1">
    <property type="protein sequence ID" value="OE9A079990C1"/>
    <property type="gene ID" value="OE9A079990"/>
</dbReference>
<dbReference type="PANTHER" id="PTHR34663:SF9">
    <property type="entry name" value="OS06G0637400 PROTEIN"/>
    <property type="match status" value="1"/>
</dbReference>
<dbReference type="AlphaFoldDB" id="A0A8S0Q8Q7"/>
<dbReference type="OrthoDB" id="1936010at2759"/>
<gene>
    <name evidence="2" type="ORF">OLEA9_A079990</name>
</gene>
<feature type="region of interest" description="Disordered" evidence="1">
    <location>
        <begin position="127"/>
        <end position="184"/>
    </location>
</feature>
<name>A0A8S0Q8Q7_OLEEU</name>
<dbReference type="GO" id="GO:0045087">
    <property type="term" value="P:innate immune response"/>
    <property type="evidence" value="ECO:0007669"/>
    <property type="project" value="InterPro"/>
</dbReference>
<protein>
    <submittedName>
        <fullName evidence="2">Precursor of CEP16-like</fullName>
    </submittedName>
</protein>